<sequence length="121" mass="13626">MKLYTIFLATAAFAKKQITIHHIDGSSKVFDATPGDCRALSGTPINNIFIPIGIVVKFFDDEGCKGNQLGFGIREYFHPYERPSKIKSIKVLNGPGHKSNNLDYYYNHMNYVGRFYSSANI</sequence>
<reference evidence="1 2" key="1">
    <citation type="journal article" date="2015" name="Genome Biol. Evol.">
        <title>Phylogenomic analyses indicate that early fungi evolved digesting cell walls of algal ancestors of land plants.</title>
        <authorList>
            <person name="Chang Y."/>
            <person name="Wang S."/>
            <person name="Sekimoto S."/>
            <person name="Aerts A.L."/>
            <person name="Choi C."/>
            <person name="Clum A."/>
            <person name="LaButti K.M."/>
            <person name="Lindquist E.A."/>
            <person name="Yee Ngan C."/>
            <person name="Ohm R.A."/>
            <person name="Salamov A.A."/>
            <person name="Grigoriev I.V."/>
            <person name="Spatafora J.W."/>
            <person name="Berbee M.L."/>
        </authorList>
    </citation>
    <scope>NUCLEOTIDE SEQUENCE [LARGE SCALE GENOMIC DNA]</scope>
    <source>
        <strain evidence="1 2">NRRL 28638</strain>
    </source>
</reference>
<dbReference type="EMBL" id="KQ964854">
    <property type="protein sequence ID" value="KXN65573.1"/>
    <property type="molecule type" value="Genomic_DNA"/>
</dbReference>
<evidence type="ECO:0000313" key="1">
    <source>
        <dbReference type="EMBL" id="KXN65573.1"/>
    </source>
</evidence>
<dbReference type="Proteomes" id="UP000070444">
    <property type="component" value="Unassembled WGS sequence"/>
</dbReference>
<proteinExistence type="predicted"/>
<evidence type="ECO:0000313" key="2">
    <source>
        <dbReference type="Proteomes" id="UP000070444"/>
    </source>
</evidence>
<accession>A0A137NS28</accession>
<name>A0A137NS28_CONC2</name>
<keyword evidence="2" id="KW-1185">Reference proteome</keyword>
<protein>
    <submittedName>
        <fullName evidence="1">Uncharacterized protein</fullName>
    </submittedName>
</protein>
<organism evidence="1 2">
    <name type="scientific">Conidiobolus coronatus (strain ATCC 28846 / CBS 209.66 / NRRL 28638)</name>
    <name type="common">Delacroixia coronata</name>
    <dbReference type="NCBI Taxonomy" id="796925"/>
    <lineage>
        <taxon>Eukaryota</taxon>
        <taxon>Fungi</taxon>
        <taxon>Fungi incertae sedis</taxon>
        <taxon>Zoopagomycota</taxon>
        <taxon>Entomophthoromycotina</taxon>
        <taxon>Entomophthoromycetes</taxon>
        <taxon>Entomophthorales</taxon>
        <taxon>Ancylistaceae</taxon>
        <taxon>Conidiobolus</taxon>
    </lineage>
</organism>
<gene>
    <name evidence="1" type="ORF">CONCODRAFT_12805</name>
</gene>
<dbReference type="AlphaFoldDB" id="A0A137NS28"/>